<name>A0AC34G0H3_9BILA</name>
<proteinExistence type="predicted"/>
<dbReference type="WBParaSite" id="ES5_v2.g22606.t1">
    <property type="protein sequence ID" value="ES5_v2.g22606.t1"/>
    <property type="gene ID" value="ES5_v2.g22606"/>
</dbReference>
<protein>
    <submittedName>
        <fullName evidence="2">BTB domain-containing protein</fullName>
    </submittedName>
</protein>
<dbReference type="Proteomes" id="UP000887579">
    <property type="component" value="Unplaced"/>
</dbReference>
<evidence type="ECO:0000313" key="1">
    <source>
        <dbReference type="Proteomes" id="UP000887579"/>
    </source>
</evidence>
<evidence type="ECO:0000313" key="2">
    <source>
        <dbReference type="WBParaSite" id="ES5_v2.g22606.t1"/>
    </source>
</evidence>
<sequence length="495" mass="56619">MLEYPFALEWIISEKRIKKALKNLAKERYLQSDKFTAIHASGVKYCLRFYPTGHHEKNQENVDICLCLNLGNEKNVEAEFTFAMENVKFSGKFKSTFSGESNTTCLSFCTIDQLLNLRNNFIVDGKLILKFEGILKVEKAESKWITNENFGNLWNSGSEDFTIIVNKKKIKVHKCVLAAHSPAFDTIFNSPSKEESANIFEMTDFSFETVEKAVKLCYDFNLVPELSIDESFLLLKFAAKYFFTVLENAEAEFTFTIKNAKVSGKFKKAFSAESNSSCLSFCTIDQLLNLRNNFIVDGKFFLKFEGIFKVEKAESKWITIENFGNLWNSGSEDFTIIVNKKEIKVHKCVLAAHSPAFDTIFNSPSKEAIESKVEITDFSFETVEMALKLCYDFNLVPELSLEESFLLLKFAAKYFFTVLQDNLETFLGEKITVTNVCQIANCAIAGNATKVQNLCMDFLINCMFKREYVPEMETLEKSFQKNIFIYSSCHKSETL</sequence>
<organism evidence="1 2">
    <name type="scientific">Panagrolaimus sp. ES5</name>
    <dbReference type="NCBI Taxonomy" id="591445"/>
    <lineage>
        <taxon>Eukaryota</taxon>
        <taxon>Metazoa</taxon>
        <taxon>Ecdysozoa</taxon>
        <taxon>Nematoda</taxon>
        <taxon>Chromadorea</taxon>
        <taxon>Rhabditida</taxon>
        <taxon>Tylenchina</taxon>
        <taxon>Panagrolaimomorpha</taxon>
        <taxon>Panagrolaimoidea</taxon>
        <taxon>Panagrolaimidae</taxon>
        <taxon>Panagrolaimus</taxon>
    </lineage>
</organism>
<reference evidence="2" key="1">
    <citation type="submission" date="2022-11" db="UniProtKB">
        <authorList>
            <consortium name="WormBaseParasite"/>
        </authorList>
    </citation>
    <scope>IDENTIFICATION</scope>
</reference>
<accession>A0AC34G0H3</accession>